<protein>
    <submittedName>
        <fullName evidence="1">Uncharacterized protein</fullName>
    </submittedName>
</protein>
<dbReference type="EMBL" id="CP074371">
    <property type="protein sequence ID" value="QVI22783.1"/>
    <property type="molecule type" value="Genomic_DNA"/>
</dbReference>
<name>A0ABX8CSC6_9NOCA</name>
<reference evidence="1 2" key="1">
    <citation type="submission" date="2021-04" db="EMBL/GenBank/DDBJ databases">
        <title>Nocardia tengchongensis.</title>
        <authorList>
            <person name="Zhuang k."/>
            <person name="Ran Y."/>
            <person name="Li W."/>
        </authorList>
    </citation>
    <scope>NUCLEOTIDE SEQUENCE [LARGE SCALE GENOMIC DNA]</scope>
    <source>
        <strain evidence="1 2">CFH S0057</strain>
    </source>
</reference>
<dbReference type="RefSeq" id="WP_213558862.1">
    <property type="nucleotide sequence ID" value="NZ_JBHXAJ010000003.1"/>
</dbReference>
<sequence>MPDRSPTPSRHVIRNLRARLRSGSASGPRSTLRVITLTHPLLDPGFAYWAIDDESPDA</sequence>
<keyword evidence="2" id="KW-1185">Reference proteome</keyword>
<proteinExistence type="predicted"/>
<accession>A0ABX8CSC6</accession>
<organism evidence="1 2">
    <name type="scientific">Nocardia tengchongensis</name>
    <dbReference type="NCBI Taxonomy" id="2055889"/>
    <lineage>
        <taxon>Bacteria</taxon>
        <taxon>Bacillati</taxon>
        <taxon>Actinomycetota</taxon>
        <taxon>Actinomycetes</taxon>
        <taxon>Mycobacteriales</taxon>
        <taxon>Nocardiaceae</taxon>
        <taxon>Nocardia</taxon>
    </lineage>
</organism>
<evidence type="ECO:0000313" key="2">
    <source>
        <dbReference type="Proteomes" id="UP000683310"/>
    </source>
</evidence>
<evidence type="ECO:0000313" key="1">
    <source>
        <dbReference type="EMBL" id="QVI22783.1"/>
    </source>
</evidence>
<dbReference type="Proteomes" id="UP000683310">
    <property type="component" value="Chromosome"/>
</dbReference>
<gene>
    <name evidence="1" type="ORF">KHQ06_07270</name>
</gene>